<dbReference type="InterPro" id="IPR015422">
    <property type="entry name" value="PyrdxlP-dep_Trfase_small"/>
</dbReference>
<accession>A0A4R2J256</accession>
<organism evidence="6 7">
    <name type="scientific">Actinocrispum wychmicini</name>
    <dbReference type="NCBI Taxonomy" id="1213861"/>
    <lineage>
        <taxon>Bacteria</taxon>
        <taxon>Bacillati</taxon>
        <taxon>Actinomycetota</taxon>
        <taxon>Actinomycetes</taxon>
        <taxon>Pseudonocardiales</taxon>
        <taxon>Pseudonocardiaceae</taxon>
        <taxon>Actinocrispum</taxon>
    </lineage>
</organism>
<evidence type="ECO:0000313" key="6">
    <source>
        <dbReference type="EMBL" id="TCO52341.1"/>
    </source>
</evidence>
<comment type="caution">
    <text evidence="6">The sequence shown here is derived from an EMBL/GenBank/DDBJ whole genome shotgun (WGS) entry which is preliminary data.</text>
</comment>
<gene>
    <name evidence="6" type="ORF">EV192_11272</name>
</gene>
<evidence type="ECO:0000256" key="2">
    <source>
        <dbReference type="ARBA" id="ARBA00013187"/>
    </source>
</evidence>
<sequence length="406" mass="43795">MNSSTGWERLEPKLEAMARRVRSLEWDPSRRNSFVPYEIETDSAYVRADDGERYLMMSGYSYLGLLGDPRVTEAAKAALDKYGTGNQGVRALAGTIPLHHELEAEIAQVMQREAALVFGSGYAVNTGVVGGMVGPGDTLLIDKYVHASLVDGCKLSGATVTRWRHNDPEHLERRLQMSSPDGMRVVIIDSVYSMDGDIAPLPEIREVCDRYGALIMSDEAHALGVIGKTGRGIEEHFGSFDLVDLKVGTLSKGIPSMGGWVVASKKLLLYLRYHARPFLFSASLGPAQTGAALAALRIMQQEPERVEHIQRESARLRSILVGAGINVGDSETAVIPIICGSDENAYDYATACKKAGIVGLPVVSPAVPTGLARLRIAITARHTTADIDFAAEAFLTAAKQTNLVAA</sequence>
<comment type="catalytic activity">
    <reaction evidence="4">
        <text>6-carboxyhexanoyl-[ACP] + L-alanine + H(+) = (8S)-8-amino-7-oxononanoate + holo-[ACP] + CO2</text>
        <dbReference type="Rhea" id="RHEA:42288"/>
        <dbReference type="Rhea" id="RHEA-COMP:9685"/>
        <dbReference type="Rhea" id="RHEA-COMP:9955"/>
        <dbReference type="ChEBI" id="CHEBI:15378"/>
        <dbReference type="ChEBI" id="CHEBI:16526"/>
        <dbReference type="ChEBI" id="CHEBI:57972"/>
        <dbReference type="ChEBI" id="CHEBI:64479"/>
        <dbReference type="ChEBI" id="CHEBI:78846"/>
        <dbReference type="ChEBI" id="CHEBI:149468"/>
        <dbReference type="EC" id="2.3.1.47"/>
    </reaction>
</comment>
<dbReference type="OrthoDB" id="9807157at2"/>
<evidence type="ECO:0000259" key="5">
    <source>
        <dbReference type="Pfam" id="PF00155"/>
    </source>
</evidence>
<reference evidence="6 7" key="1">
    <citation type="submission" date="2019-03" db="EMBL/GenBank/DDBJ databases">
        <title>Genomic Encyclopedia of Type Strains, Phase IV (KMG-IV): sequencing the most valuable type-strain genomes for metagenomic binning, comparative biology and taxonomic classification.</title>
        <authorList>
            <person name="Goeker M."/>
        </authorList>
    </citation>
    <scope>NUCLEOTIDE SEQUENCE [LARGE SCALE GENOMIC DNA]</scope>
    <source>
        <strain evidence="6 7">DSM 45934</strain>
    </source>
</reference>
<dbReference type="Pfam" id="PF00155">
    <property type="entry name" value="Aminotran_1_2"/>
    <property type="match status" value="1"/>
</dbReference>
<dbReference type="InterPro" id="IPR015421">
    <property type="entry name" value="PyrdxlP-dep_Trfase_major"/>
</dbReference>
<evidence type="ECO:0000313" key="7">
    <source>
        <dbReference type="Proteomes" id="UP000295680"/>
    </source>
</evidence>
<evidence type="ECO:0000256" key="1">
    <source>
        <dbReference type="ARBA" id="ARBA00001933"/>
    </source>
</evidence>
<dbReference type="InterPro" id="IPR015424">
    <property type="entry name" value="PyrdxlP-dep_Trfase"/>
</dbReference>
<dbReference type="GO" id="GO:0030170">
    <property type="term" value="F:pyridoxal phosphate binding"/>
    <property type="evidence" value="ECO:0007669"/>
    <property type="project" value="InterPro"/>
</dbReference>
<protein>
    <recommendedName>
        <fullName evidence="2">8-amino-7-oxononanoate synthase</fullName>
        <ecNumber evidence="2">2.3.1.47</ecNumber>
    </recommendedName>
</protein>
<dbReference type="PANTHER" id="PTHR13693">
    <property type="entry name" value="CLASS II AMINOTRANSFERASE/8-AMINO-7-OXONONANOATE SYNTHASE"/>
    <property type="match status" value="1"/>
</dbReference>
<feature type="domain" description="Aminotransferase class I/classII large" evidence="5">
    <location>
        <begin position="61"/>
        <end position="394"/>
    </location>
</feature>
<dbReference type="InterPro" id="IPR004839">
    <property type="entry name" value="Aminotransferase_I/II_large"/>
</dbReference>
<dbReference type="SUPFAM" id="SSF53383">
    <property type="entry name" value="PLP-dependent transferases"/>
    <property type="match status" value="1"/>
</dbReference>
<dbReference type="Gene3D" id="3.90.1150.10">
    <property type="entry name" value="Aspartate Aminotransferase, domain 1"/>
    <property type="match status" value="1"/>
</dbReference>
<dbReference type="Proteomes" id="UP000295680">
    <property type="component" value="Unassembled WGS sequence"/>
</dbReference>
<dbReference type="GO" id="GO:0008710">
    <property type="term" value="F:8-amino-7-oxononanoate synthase activity"/>
    <property type="evidence" value="ECO:0007669"/>
    <property type="project" value="UniProtKB-EC"/>
</dbReference>
<proteinExistence type="predicted"/>
<dbReference type="EMBL" id="SLWS01000012">
    <property type="protein sequence ID" value="TCO52341.1"/>
    <property type="molecule type" value="Genomic_DNA"/>
</dbReference>
<dbReference type="InterPro" id="IPR050087">
    <property type="entry name" value="AON_synthase_class-II"/>
</dbReference>
<keyword evidence="7" id="KW-1185">Reference proteome</keyword>
<name>A0A4R2J256_9PSEU</name>
<evidence type="ECO:0000256" key="3">
    <source>
        <dbReference type="ARBA" id="ARBA00022679"/>
    </source>
</evidence>
<evidence type="ECO:0000256" key="4">
    <source>
        <dbReference type="ARBA" id="ARBA00047715"/>
    </source>
</evidence>
<keyword evidence="3" id="KW-0808">Transferase</keyword>
<dbReference type="Gene3D" id="3.40.640.10">
    <property type="entry name" value="Type I PLP-dependent aspartate aminotransferase-like (Major domain)"/>
    <property type="match status" value="1"/>
</dbReference>
<comment type="cofactor">
    <cofactor evidence="1">
        <name>pyridoxal 5'-phosphate</name>
        <dbReference type="ChEBI" id="CHEBI:597326"/>
    </cofactor>
</comment>
<dbReference type="RefSeq" id="WP_132124285.1">
    <property type="nucleotide sequence ID" value="NZ_SLWS01000012.1"/>
</dbReference>
<dbReference type="EC" id="2.3.1.47" evidence="2"/>
<dbReference type="AlphaFoldDB" id="A0A4R2J256"/>
<dbReference type="PANTHER" id="PTHR13693:SF3">
    <property type="entry name" value="LD36009P"/>
    <property type="match status" value="1"/>
</dbReference>